<name>A0A915E0S0_9BILA</name>
<feature type="compositionally biased region" description="Basic and acidic residues" evidence="4">
    <location>
        <begin position="126"/>
        <end position="154"/>
    </location>
</feature>
<keyword evidence="3" id="KW-0508">mRNA splicing</keyword>
<feature type="compositionally biased region" description="Polar residues" evidence="4">
    <location>
        <begin position="1"/>
        <end position="13"/>
    </location>
</feature>
<dbReference type="AlphaFoldDB" id="A0A915E0S0"/>
<evidence type="ECO:0000256" key="2">
    <source>
        <dbReference type="ARBA" id="ARBA00022664"/>
    </source>
</evidence>
<sequence>MTTAHRPTFNPAQGGTGRNEGDLSKLSQQYSSRDMPSHTKLKYRQKGQAHPDEVMTKDLRRDVEDRELNSKDRRSRDSSSSGITAKKPKLDALPPANLDADDPQDADDDLSDSDQDSDDDADLMAELERIKKERAAERVAKERREAEEQERIRQDNILHGNPLLTADSSADFKVKRRWDDDVIFKNCARGLDERKKEPTFINDAIRSEFHKKFMEKYIK</sequence>
<dbReference type="Proteomes" id="UP000887574">
    <property type="component" value="Unplaced"/>
</dbReference>
<accession>A0A915E0S0</accession>
<evidence type="ECO:0000313" key="5">
    <source>
        <dbReference type="Proteomes" id="UP000887574"/>
    </source>
</evidence>
<dbReference type="InterPro" id="IPR006973">
    <property type="entry name" value="Cwf_Cwc_15"/>
</dbReference>
<evidence type="ECO:0000256" key="4">
    <source>
        <dbReference type="SAM" id="MobiDB-lite"/>
    </source>
</evidence>
<dbReference type="GO" id="GO:0045292">
    <property type="term" value="P:mRNA cis splicing, via spliceosome"/>
    <property type="evidence" value="ECO:0007669"/>
    <property type="project" value="TreeGrafter"/>
</dbReference>
<feature type="compositionally biased region" description="Acidic residues" evidence="4">
    <location>
        <begin position="99"/>
        <end position="125"/>
    </location>
</feature>
<evidence type="ECO:0000256" key="3">
    <source>
        <dbReference type="ARBA" id="ARBA00023187"/>
    </source>
</evidence>
<dbReference type="Pfam" id="PF04889">
    <property type="entry name" value="Cwf_Cwc_15"/>
    <property type="match status" value="1"/>
</dbReference>
<dbReference type="GO" id="GO:0003723">
    <property type="term" value="F:RNA binding"/>
    <property type="evidence" value="ECO:0007669"/>
    <property type="project" value="TreeGrafter"/>
</dbReference>
<dbReference type="WBParaSite" id="jg25234">
    <property type="protein sequence ID" value="jg25234"/>
    <property type="gene ID" value="jg25234"/>
</dbReference>
<keyword evidence="5" id="KW-1185">Reference proteome</keyword>
<organism evidence="5 6">
    <name type="scientific">Ditylenchus dipsaci</name>
    <dbReference type="NCBI Taxonomy" id="166011"/>
    <lineage>
        <taxon>Eukaryota</taxon>
        <taxon>Metazoa</taxon>
        <taxon>Ecdysozoa</taxon>
        <taxon>Nematoda</taxon>
        <taxon>Chromadorea</taxon>
        <taxon>Rhabditida</taxon>
        <taxon>Tylenchina</taxon>
        <taxon>Tylenchomorpha</taxon>
        <taxon>Sphaerularioidea</taxon>
        <taxon>Anguinidae</taxon>
        <taxon>Anguininae</taxon>
        <taxon>Ditylenchus</taxon>
    </lineage>
</organism>
<feature type="compositionally biased region" description="Basic and acidic residues" evidence="4">
    <location>
        <begin position="49"/>
        <end position="77"/>
    </location>
</feature>
<reference evidence="6" key="1">
    <citation type="submission" date="2022-11" db="UniProtKB">
        <authorList>
            <consortium name="WormBaseParasite"/>
        </authorList>
    </citation>
    <scope>IDENTIFICATION</scope>
</reference>
<dbReference type="PANTHER" id="PTHR12718">
    <property type="entry name" value="CELL CYCLE CONTROL PROTEIN CWF15"/>
    <property type="match status" value="1"/>
</dbReference>
<dbReference type="PANTHER" id="PTHR12718:SF2">
    <property type="entry name" value="SPLICEOSOME-ASSOCIATED PROTEIN CWC15 HOMOLOG"/>
    <property type="match status" value="1"/>
</dbReference>
<keyword evidence="2" id="KW-0507">mRNA processing</keyword>
<evidence type="ECO:0000256" key="1">
    <source>
        <dbReference type="ARBA" id="ARBA00006644"/>
    </source>
</evidence>
<feature type="compositionally biased region" description="Polar residues" evidence="4">
    <location>
        <begin position="25"/>
        <end position="34"/>
    </location>
</feature>
<protein>
    <submittedName>
        <fullName evidence="6">Uncharacterized protein</fullName>
    </submittedName>
</protein>
<dbReference type="GO" id="GO:0071013">
    <property type="term" value="C:catalytic step 2 spliceosome"/>
    <property type="evidence" value="ECO:0007669"/>
    <property type="project" value="TreeGrafter"/>
</dbReference>
<proteinExistence type="inferred from homology"/>
<evidence type="ECO:0000313" key="6">
    <source>
        <dbReference type="WBParaSite" id="jg25234"/>
    </source>
</evidence>
<comment type="similarity">
    <text evidence="1">Belongs to the CWC15 family.</text>
</comment>
<feature type="region of interest" description="Disordered" evidence="4">
    <location>
        <begin position="1"/>
        <end position="154"/>
    </location>
</feature>